<name>A0A8S1NKB5_PARPR</name>
<accession>A0A8S1NKB5</accession>
<dbReference type="AlphaFoldDB" id="A0A8S1NKB5"/>
<protein>
    <submittedName>
        <fullName evidence="1">Uncharacterized protein</fullName>
    </submittedName>
</protein>
<reference evidence="1" key="1">
    <citation type="submission" date="2021-01" db="EMBL/GenBank/DDBJ databases">
        <authorList>
            <consortium name="Genoscope - CEA"/>
            <person name="William W."/>
        </authorList>
    </citation>
    <scope>NUCLEOTIDE SEQUENCE</scope>
</reference>
<sequence length="181" mass="21430">MESKSKNLAAVKCRFSIRRKIQELSYGGHLFINNSKKSMREIVLLGKDFSLKHFIIKFQKKLTEQCLLPTIKRSVTFQKNLLNLPIKRIFQQYWQQIHSPFIYYCRKEKIKKNTQLVMIQTFASDKVIYIKFEVIKCCQGCDYFSSQLSTSSEDQCSDFIGNKKMQGFSQIQKHLQFNKIF</sequence>
<evidence type="ECO:0000313" key="1">
    <source>
        <dbReference type="EMBL" id="CAD8092552.1"/>
    </source>
</evidence>
<dbReference type="EMBL" id="CAJJDM010000094">
    <property type="protein sequence ID" value="CAD8092552.1"/>
    <property type="molecule type" value="Genomic_DNA"/>
</dbReference>
<keyword evidence="2" id="KW-1185">Reference proteome</keyword>
<dbReference type="Proteomes" id="UP000688137">
    <property type="component" value="Unassembled WGS sequence"/>
</dbReference>
<gene>
    <name evidence="1" type="ORF">PPRIM_AZ9-3.1.T0910004</name>
</gene>
<evidence type="ECO:0000313" key="2">
    <source>
        <dbReference type="Proteomes" id="UP000688137"/>
    </source>
</evidence>
<organism evidence="1 2">
    <name type="scientific">Paramecium primaurelia</name>
    <dbReference type="NCBI Taxonomy" id="5886"/>
    <lineage>
        <taxon>Eukaryota</taxon>
        <taxon>Sar</taxon>
        <taxon>Alveolata</taxon>
        <taxon>Ciliophora</taxon>
        <taxon>Intramacronucleata</taxon>
        <taxon>Oligohymenophorea</taxon>
        <taxon>Peniculida</taxon>
        <taxon>Parameciidae</taxon>
        <taxon>Paramecium</taxon>
    </lineage>
</organism>
<proteinExistence type="predicted"/>
<comment type="caution">
    <text evidence="1">The sequence shown here is derived from an EMBL/GenBank/DDBJ whole genome shotgun (WGS) entry which is preliminary data.</text>
</comment>